<keyword evidence="3" id="KW-1185">Reference proteome</keyword>
<organism evidence="2 3">
    <name type="scientific">Sphaerotilus mobilis</name>
    <dbReference type="NCBI Taxonomy" id="47994"/>
    <lineage>
        <taxon>Bacteria</taxon>
        <taxon>Pseudomonadati</taxon>
        <taxon>Pseudomonadota</taxon>
        <taxon>Betaproteobacteria</taxon>
        <taxon>Burkholderiales</taxon>
        <taxon>Sphaerotilaceae</taxon>
        <taxon>Sphaerotilus</taxon>
    </lineage>
</organism>
<dbReference type="RefSeq" id="WP_130483249.1">
    <property type="nucleotide sequence ID" value="NZ_SGWV01000011.1"/>
</dbReference>
<keyword evidence="1" id="KW-0732">Signal</keyword>
<dbReference type="Pfam" id="PF00300">
    <property type="entry name" value="His_Phos_1"/>
    <property type="match status" value="1"/>
</dbReference>
<accession>A0A4Q7LFZ9</accession>
<gene>
    <name evidence="2" type="ORF">EV685_3449</name>
</gene>
<sequence>MKGAPTIGPLRRRLLLGAAAVWALPLRAAPGNDLEPALRRAMSGERGAGVVLMLRHALAPGTFDPPGFRLGDCSTQRNLSDEGRRQSRQLGAWFAARDLRPSRVRSSPWCRCLETARLAFAGSASASDPVEAWPALGSPHGSDTQAQAQALAALRAGLVDVVRQGRGFEVWVTHNFVFSAFLGESSNVGDGVLLGQDGAGTPRVIARVAGLGD</sequence>
<dbReference type="AlphaFoldDB" id="A0A4Q7LFZ9"/>
<dbReference type="InterPro" id="IPR013078">
    <property type="entry name" value="His_Pase_superF_clade-1"/>
</dbReference>
<feature type="chain" id="PRO_5020859649" evidence="1">
    <location>
        <begin position="29"/>
        <end position="213"/>
    </location>
</feature>
<evidence type="ECO:0000313" key="2">
    <source>
        <dbReference type="EMBL" id="RZS52258.1"/>
    </source>
</evidence>
<evidence type="ECO:0000256" key="1">
    <source>
        <dbReference type="SAM" id="SignalP"/>
    </source>
</evidence>
<comment type="caution">
    <text evidence="2">The sequence shown here is derived from an EMBL/GenBank/DDBJ whole genome shotgun (WGS) entry which is preliminary data.</text>
</comment>
<dbReference type="Proteomes" id="UP000293433">
    <property type="component" value="Unassembled WGS sequence"/>
</dbReference>
<dbReference type="SUPFAM" id="SSF53254">
    <property type="entry name" value="Phosphoglycerate mutase-like"/>
    <property type="match status" value="1"/>
</dbReference>
<proteinExistence type="predicted"/>
<dbReference type="CDD" id="cd07040">
    <property type="entry name" value="HP"/>
    <property type="match status" value="1"/>
</dbReference>
<dbReference type="OrthoDB" id="8685508at2"/>
<dbReference type="Gene3D" id="3.40.50.1240">
    <property type="entry name" value="Phosphoglycerate mutase-like"/>
    <property type="match status" value="1"/>
</dbReference>
<protein>
    <submittedName>
        <fullName evidence="2">Histidine phosphatase superfamily protein (Branch 1)</fullName>
    </submittedName>
</protein>
<evidence type="ECO:0000313" key="3">
    <source>
        <dbReference type="Proteomes" id="UP000293433"/>
    </source>
</evidence>
<dbReference type="EMBL" id="SGWV01000011">
    <property type="protein sequence ID" value="RZS52258.1"/>
    <property type="molecule type" value="Genomic_DNA"/>
</dbReference>
<feature type="signal peptide" evidence="1">
    <location>
        <begin position="1"/>
        <end position="28"/>
    </location>
</feature>
<dbReference type="InterPro" id="IPR029033">
    <property type="entry name" value="His_PPase_superfam"/>
</dbReference>
<reference evidence="2 3" key="1">
    <citation type="submission" date="2019-02" db="EMBL/GenBank/DDBJ databases">
        <title>Genomic Encyclopedia of Type Strains, Phase IV (KMG-IV): sequencing the most valuable type-strain genomes for metagenomic binning, comparative biology and taxonomic classification.</title>
        <authorList>
            <person name="Goeker M."/>
        </authorList>
    </citation>
    <scope>NUCLEOTIDE SEQUENCE [LARGE SCALE GENOMIC DNA]</scope>
    <source>
        <strain evidence="2 3">DSM 10617</strain>
    </source>
</reference>
<name>A0A4Q7LFZ9_9BURK</name>